<protein>
    <recommendedName>
        <fullName evidence="3">Secreted protein</fullName>
    </recommendedName>
</protein>
<organism evidence="1 2">
    <name type="scientific">Kineococcus radiotolerans</name>
    <dbReference type="NCBI Taxonomy" id="131568"/>
    <lineage>
        <taxon>Bacteria</taxon>
        <taxon>Bacillati</taxon>
        <taxon>Actinomycetota</taxon>
        <taxon>Actinomycetes</taxon>
        <taxon>Kineosporiales</taxon>
        <taxon>Kineosporiaceae</taxon>
        <taxon>Kineococcus</taxon>
    </lineage>
</organism>
<sequence length="171" mass="17233">MSAPGPPSTPARQPPGRLVVALVVVLVAAGAVWAYLAGSRGVEAAPDAADPACTTLLAALPASLGNLGRTPQGAAGVAAWGEDRVVLRCGALVLGPTTKACVPVGPDGGPGVDWVQDAVSDRAVRFLTYGRTPAVEVTVRFGDGLTRDQATSQLVDLAGPVSAIRQTRTCV</sequence>
<gene>
    <name evidence="1" type="ORF">FHR75_000736</name>
</gene>
<proteinExistence type="predicted"/>
<dbReference type="InterPro" id="IPR021903">
    <property type="entry name" value="DUF3515"/>
</dbReference>
<dbReference type="AlphaFoldDB" id="A0A7W4TJC4"/>
<dbReference type="Proteomes" id="UP000533269">
    <property type="component" value="Unassembled WGS sequence"/>
</dbReference>
<dbReference type="Pfam" id="PF12028">
    <property type="entry name" value="DUF3515"/>
    <property type="match status" value="1"/>
</dbReference>
<evidence type="ECO:0000313" key="1">
    <source>
        <dbReference type="EMBL" id="MBB2899948.1"/>
    </source>
</evidence>
<name>A0A7W4TJC4_KINRA</name>
<evidence type="ECO:0008006" key="3">
    <source>
        <dbReference type="Google" id="ProtNLM"/>
    </source>
</evidence>
<comment type="caution">
    <text evidence="1">The sequence shown here is derived from an EMBL/GenBank/DDBJ whole genome shotgun (WGS) entry which is preliminary data.</text>
</comment>
<accession>A0A7W4TJC4</accession>
<reference evidence="1 2" key="1">
    <citation type="submission" date="2020-08" db="EMBL/GenBank/DDBJ databases">
        <title>The Agave Microbiome: Exploring the role of microbial communities in plant adaptations to desert environments.</title>
        <authorList>
            <person name="Partida-Martinez L.P."/>
        </authorList>
    </citation>
    <scope>NUCLEOTIDE SEQUENCE [LARGE SCALE GENOMIC DNA]</scope>
    <source>
        <strain evidence="1 2">AS2.23</strain>
    </source>
</reference>
<dbReference type="RefSeq" id="WP_183390403.1">
    <property type="nucleotide sequence ID" value="NZ_JACHVY010000001.1"/>
</dbReference>
<reference evidence="1 2" key="2">
    <citation type="submission" date="2020-08" db="EMBL/GenBank/DDBJ databases">
        <authorList>
            <person name="Partida-Martinez L."/>
            <person name="Huntemann M."/>
            <person name="Clum A."/>
            <person name="Wang J."/>
            <person name="Palaniappan K."/>
            <person name="Ritter S."/>
            <person name="Chen I.-M."/>
            <person name="Stamatis D."/>
            <person name="Reddy T."/>
            <person name="O'Malley R."/>
            <person name="Daum C."/>
            <person name="Shapiro N."/>
            <person name="Ivanova N."/>
            <person name="Kyrpides N."/>
            <person name="Woyke T."/>
        </authorList>
    </citation>
    <scope>NUCLEOTIDE SEQUENCE [LARGE SCALE GENOMIC DNA]</scope>
    <source>
        <strain evidence="1 2">AS2.23</strain>
    </source>
</reference>
<dbReference type="EMBL" id="JACHVY010000001">
    <property type="protein sequence ID" value="MBB2899948.1"/>
    <property type="molecule type" value="Genomic_DNA"/>
</dbReference>
<evidence type="ECO:0000313" key="2">
    <source>
        <dbReference type="Proteomes" id="UP000533269"/>
    </source>
</evidence>